<dbReference type="AlphaFoldDB" id="A0A9K3M518"/>
<protein>
    <submittedName>
        <fullName evidence="1">Uncharacterized protein</fullName>
    </submittedName>
</protein>
<organism evidence="1 2">
    <name type="scientific">Nitzschia inconspicua</name>
    <dbReference type="NCBI Taxonomy" id="303405"/>
    <lineage>
        <taxon>Eukaryota</taxon>
        <taxon>Sar</taxon>
        <taxon>Stramenopiles</taxon>
        <taxon>Ochrophyta</taxon>
        <taxon>Bacillariophyta</taxon>
        <taxon>Bacillariophyceae</taxon>
        <taxon>Bacillariophycidae</taxon>
        <taxon>Bacillariales</taxon>
        <taxon>Bacillariaceae</taxon>
        <taxon>Nitzschia</taxon>
    </lineage>
</organism>
<keyword evidence="2" id="KW-1185">Reference proteome</keyword>
<dbReference type="Proteomes" id="UP000693970">
    <property type="component" value="Unassembled WGS sequence"/>
</dbReference>
<evidence type="ECO:0000313" key="2">
    <source>
        <dbReference type="Proteomes" id="UP000693970"/>
    </source>
</evidence>
<reference evidence="1" key="1">
    <citation type="journal article" date="2021" name="Sci. Rep.">
        <title>Diploid genomic architecture of Nitzschia inconspicua, an elite biomass production diatom.</title>
        <authorList>
            <person name="Oliver A."/>
            <person name="Podell S."/>
            <person name="Pinowska A."/>
            <person name="Traller J.C."/>
            <person name="Smith S.R."/>
            <person name="McClure R."/>
            <person name="Beliaev A."/>
            <person name="Bohutskyi P."/>
            <person name="Hill E.A."/>
            <person name="Rabines A."/>
            <person name="Zheng H."/>
            <person name="Allen L.Z."/>
            <person name="Kuo A."/>
            <person name="Grigoriev I.V."/>
            <person name="Allen A.E."/>
            <person name="Hazlebeck D."/>
            <person name="Allen E.E."/>
        </authorList>
    </citation>
    <scope>NUCLEOTIDE SEQUENCE</scope>
    <source>
        <strain evidence="1">Hildebrandi</strain>
    </source>
</reference>
<dbReference type="EMBL" id="JAGRRH010000001">
    <property type="protein sequence ID" value="KAG7374177.1"/>
    <property type="molecule type" value="Genomic_DNA"/>
</dbReference>
<accession>A0A9K3M518</accession>
<gene>
    <name evidence="1" type="ORF">IV203_013272</name>
</gene>
<sequence>MGRNLGEMADLRLIIVLSLALIVTAQIFSRIVSPLATTRRVSPLPTTTSKHFCLNTKYIALCLGPVRRKNGRKDYQLQQAPVRTWPRGPPARQRYSRILCQDASSARICLRRHSWYRIGLCRCILLQVCHGRS</sequence>
<proteinExistence type="predicted"/>
<reference evidence="1" key="2">
    <citation type="submission" date="2021-04" db="EMBL/GenBank/DDBJ databases">
        <authorList>
            <person name="Podell S."/>
        </authorList>
    </citation>
    <scope>NUCLEOTIDE SEQUENCE</scope>
    <source>
        <strain evidence="1">Hildebrandi</strain>
    </source>
</reference>
<evidence type="ECO:0000313" key="1">
    <source>
        <dbReference type="EMBL" id="KAG7374177.1"/>
    </source>
</evidence>
<comment type="caution">
    <text evidence="1">The sequence shown here is derived from an EMBL/GenBank/DDBJ whole genome shotgun (WGS) entry which is preliminary data.</text>
</comment>
<name>A0A9K3M518_9STRA</name>